<accession>A0ACB8V8L9</accession>
<protein>
    <submittedName>
        <fullName evidence="1">Uncharacterized protein</fullName>
    </submittedName>
</protein>
<reference evidence="1" key="1">
    <citation type="submission" date="2022-04" db="EMBL/GenBank/DDBJ databases">
        <title>Jade perch genome.</title>
        <authorList>
            <person name="Chao B."/>
        </authorList>
    </citation>
    <scope>NUCLEOTIDE SEQUENCE</scope>
    <source>
        <strain evidence="1">CB-2022</strain>
    </source>
</reference>
<dbReference type="EMBL" id="CM041554">
    <property type="protein sequence ID" value="KAI3351690.1"/>
    <property type="molecule type" value="Genomic_DNA"/>
</dbReference>
<evidence type="ECO:0000313" key="1">
    <source>
        <dbReference type="EMBL" id="KAI3351690.1"/>
    </source>
</evidence>
<feature type="non-terminal residue" evidence="1">
    <location>
        <position position="1"/>
    </location>
</feature>
<dbReference type="Proteomes" id="UP000831701">
    <property type="component" value="Chromosome 24"/>
</dbReference>
<sequence length="3055" mass="344495">RNNMTEFWKEHSKAATVEEMMLDSRAKELTEHELPEILSLLPCLDGCKVLELGAGIGRYTSHLLTRATHVTAVDFMESFVEKNRQDNGHHSNVAFIQADITKLDVPHNSIDFIFSNWLLMYLSDEELKITLEKMLGWLRPGGFLFFRESCNHRSGDSKRDFNPTCYRTEAQYSHLVSSIQEDRAEKGQKFGFDIVLKRKVQAYVEMKNNPNQICWLLEKVARSSNPQNGFSTFQQFLDNQQYTNRGILRYEKMFGAGYVSTGGPSTTKEFVDLLNLRPGQKVLDVGCGIGGGDFYMAKSFGVDVLGLDLSDNMVEIAMERAISEKLPSVQFEVADATKRTFPQGSFDVIYSRDTILHIDDKLALFKRFHSWLKPGGQLLISDYCCGEKPWTPVFEAYVKQRGYILYTPSQYGKFIEEAGFCNVRAEDRTAQFIQVIKTELQRAEAIKDEFIEDEGRLQRIIQSGGNMIGCNLQSIQDMYASRSLKCTGKIVAYPSHPGHQTTAYFIILLSGPESPPLVSVHFLCLCSRRTLRPLPLRAVNRRTEAAKRTQAEHGEAERARDPPELHEPFLPEQQLHQSHLALQRGGGVNSFGFTEKGSGKASQQAIGVYGNGFKSGSMRLGRDALIFTKNGGCQTVGMLSQTYLGNIKAQAVIVPIVPFNQQTNILHEARGKMCVLLQSLVMTEDSEASLAAILKHSIVTSLEQIHAHFDSILSKKGTKILIWNIRRAKDGKPEIDFETDVTDFRLPEIQIEELKKGLRNSGSLRAEQNIPDMHYSLRAYLSILYLKPRIQVILRGKKNMAKLVSKRLTHIEHDVYKPHFSVSLLCLFLSLCGRWYRAKPLSVLLLTLTIVCQKEKVKVTFGLSPKNKDYYGIMMYHKNRLIKAYEKVGCQLKASGQRAGVGVIGIIECNFLKPAHNKQDFEYTKEYRLTLGALGLKLNDYWREVTEKKAREREFQALDRDENEHESCSSPEEAEEGEELLTPSYQKNHKKQEHPKSRKREKSLEAYGLQDQTVKHQILSRSSSEPDQPTFQSTCTPDHIRTADQSHTEEKAENTDNLKDPHTDTHTNDDAQTQQKPAGRDTVIRDKKQHTERPEHVGNETNNDRPEDEEQDKEKDGECEPMERKENRGALSHKRKSGSLFYCVKKKPCHWVEQQPLLEKMAEEMNREKQTPEATSSEKQDSSSRAEKPCDTAQRTPSNLTWTHSLPSTQTVMVSPLSRTEVPRSRPLPPEGGDREANLQKLAALEKEAQRLRRLLGLEIRKATQGTMTAAESSAEKTGGAASTARREVGCQADVAEISSSSSSRPSHAPGPQELLAHGQRAAFEQNRPRKETQSRTRVSDSDAREDSRLAQENLRGIRNNVVVLLTALLPQLDLSGISMETADVDNILQQIIEPTGGGAAYPGHCGAMRATLPLLHHLLLLLLLPPPMLCSSGGEAEQRAAAVRQYFIAAVEIGWDYLYLDDVDPAADQSWKSKEIPQKYIKAVYREYTDSTYTVPKPRPPWTGIQGPVIVAQAGDRVVVHFKNLASQSYSISPVGITYWKQSEGRAGYDDSTAGQEKEDDAISPGGYYEYVWDISPKDGPTSSDPECLTYSYSSQVDTVRDMNSGLIGALLICKSSAFTEDGQRRNPAFVLLFAVFDETKSWYGEIGERRSREKFRRSKNRKEYHTINGYVNSTLPGLKMCQGRNHVFWHLIGMGTAPEIHSIQFQDHTLQVLTHRKVTMEVTPMTFITAEMRPATIGRFLISCQIHAHRHDGMNAMFAVEKCLDPVTLPGPDLRNVNHKDDEDYSEEDSDEDGDDLFNTISFQPRKPQVQARSSGGEQPKTWEHYIAIEEISWDYAPHLKPTDSELQSGYLPASPHHLGYKFKKVAYVEYTDRSFTQRKHPAKTLLGPLLKGKVNDQIHITLKNLASRPFNIYPNGLTKIFSQRRSTNAAEKDLRSMGVPPNGTFGYIWKLTTDDGPLEGDPQCLTQLYQSTVSPERDLASGLVGTLLICKYGAIDTRGRLLGPDKEWSVIFAVFDENRSWYINENMQRSSQYSSNTTDPDFYNSNVIYSVNGIMFSGRQFAVCKTDVIFWHVASVGTQSDFLSVYFTGNLFQYQGLYQSVLTLFPMTGVTIPMEPELMGEWEISAFDGSLKSQGMSIRYTVRPCDNGDLPLVDPDPDEDDLSDYIDQLVLQPRGVRPQNRTVLVKVCKKSQNNTTGEKPEGACQLREVTVTSGVSEGGIPLDILDEIERDGEWTVSENATEAEGERRGRQRRQAEGNWTDISSGSSEDRGAGIEIREQDVRNGTNASAEVKAEDKSKMSHANNSTEGEFGESSEVLLSSSPPLNEKDSAVELSSSGEMEQNFFKSEPERLTVDLLDLDNNTKEIDLDLRYDDYSQEVLFCITWTCAPERSDIATTTSLRRRSPGTMASGNHISSSNPGRNDFSYREMRRGMRKFLPEYKKVVFRAYRDKDFLYPVGRGELQEHLGIMGPVIRTEINDLLTVVFKNKASRLYSFHLQGVYDHSQGAGFTQTQASSAPPGVPGEPLAPGEARTYNWKITRTQGPTNTEFDCKTGAYYSTVDKERDLHSGLIGPLVICKPGTLQTHQNTQPGIQEFSLLFHTFDETKSWYLEENLRQHCVPPCQANTEDPWYHISNKFAAINGYVAETLPGLLVAQHQLVRWHLLNVGSDGEYHAVQFHGLPFTVHTKQEHRMGVYNLFPGVFGTVEMRPPTVGTWLVECTIGDYQLAGMRAKLLVYNPRCVLPLGMKSGRIEDSQITASDHIDNWEPRLARLDQSGYINAWMGMNIMSWIQVDLLRPTLLHGVQTQGVSVKLRDNYITFFTVSYSLDQETWKTYRGNSTRQNNTFYGNMDSSKVKYNSFTPPFVARYVRIQPLNFKQKPALRLELLGCDLNSCSLPLGLQKKLIPDSNFSASSFYSSLLRSWSPSLARLHQEGSTNAWRPKNNNPHEWLQVDLGKVRRITGVITQGARWLLTQMMVTEFSVTFSHDGHSWSSVLEDSSQREKIFTGNNDPDEEALTVFDPPLFGRFLRIHPRGWINDIALRLEVLGCDTQQGL</sequence>
<comment type="caution">
    <text evidence="1">The sequence shown here is derived from an EMBL/GenBank/DDBJ whole genome shotgun (WGS) entry which is preliminary data.</text>
</comment>
<organism evidence="1 2">
    <name type="scientific">Scortum barcoo</name>
    <name type="common">barcoo grunter</name>
    <dbReference type="NCBI Taxonomy" id="214431"/>
    <lineage>
        <taxon>Eukaryota</taxon>
        <taxon>Metazoa</taxon>
        <taxon>Chordata</taxon>
        <taxon>Craniata</taxon>
        <taxon>Vertebrata</taxon>
        <taxon>Euteleostomi</taxon>
        <taxon>Actinopterygii</taxon>
        <taxon>Neopterygii</taxon>
        <taxon>Teleostei</taxon>
        <taxon>Neoteleostei</taxon>
        <taxon>Acanthomorphata</taxon>
        <taxon>Eupercaria</taxon>
        <taxon>Centrarchiformes</taxon>
        <taxon>Terapontoidei</taxon>
        <taxon>Terapontidae</taxon>
        <taxon>Scortum</taxon>
    </lineage>
</organism>
<keyword evidence="2" id="KW-1185">Reference proteome</keyword>
<gene>
    <name evidence="1" type="ORF">L3Q82_020525</name>
</gene>
<evidence type="ECO:0000313" key="2">
    <source>
        <dbReference type="Proteomes" id="UP000831701"/>
    </source>
</evidence>
<name>A0ACB8V8L9_9TELE</name>
<proteinExistence type="predicted"/>